<dbReference type="EMBL" id="CZAB01000106">
    <property type="protein sequence ID" value="CUQ18577.1"/>
    <property type="molecule type" value="Genomic_DNA"/>
</dbReference>
<dbReference type="SUPFAM" id="SSF53474">
    <property type="entry name" value="alpha/beta-Hydrolases"/>
    <property type="match status" value="1"/>
</dbReference>
<gene>
    <name evidence="3" type="ORF">ERS852480_05089</name>
    <name evidence="4" type="ORF">NCTC11224_02161</name>
</gene>
<dbReference type="EMBL" id="UAVW01000009">
    <property type="protein sequence ID" value="SQB10821.1"/>
    <property type="molecule type" value="Genomic_DNA"/>
</dbReference>
<organism evidence="3 5">
    <name type="scientific">Enterocloster clostridioformis</name>
    <dbReference type="NCBI Taxonomy" id="1531"/>
    <lineage>
        <taxon>Bacteria</taxon>
        <taxon>Bacillati</taxon>
        <taxon>Bacillota</taxon>
        <taxon>Clostridia</taxon>
        <taxon>Lachnospirales</taxon>
        <taxon>Lachnospiraceae</taxon>
        <taxon>Enterocloster</taxon>
    </lineage>
</organism>
<sequence>MLEIKQFPADMSALEVDHTDAKRCLISGLFEEKVEVSGQKRRFYTYIVPGLCSNQPCLVVAPPEDVSVLDFLENGFWIRFAEKNQIFLHILEPENGKYRLDGTDSAYMNKVYVEIQSRRFYVTMQDNIYAVGIGGGAAVAQQAAMEMASEWSGLATFGEMTPEVLQSAGRVHAGENTGKTELVVSGTKAQLPVWMCWGETTGDNQAVRDYWKGQNDADNEVFSNRWADEIYFPSRVCKKSQVNEEKIAQVRVTNGWSGDLNEEFFTAIWDFISLARRHRSFSKKALRWYEDPAAYGAQLHTLEVDGFTRRWYEYVPESVRNSAAPVPLVVCMHGRGGSAESFIDLSGMNRVAEERDFIVLFPEASVYQQHPGGLRNVLLWNGSYQGKPIDDVPFILSMIEDVKSRYAIDSGRVYACGQSSGGMMTSALAIRAPEVFAAVAPWSAIRNPDFDAPPLEKIDPMVPYLFLFGENDWLCVDREKGELEYHVAPDIAAFLRNLMKIYQLDETPHRYACGEISYYVYLNAKRVPLLVVGTVKEMSHANYPRESWNTYDEFLSKFSRRADGTLVYMGEEV</sequence>
<name>A0A174UEP2_9FIRM</name>
<evidence type="ECO:0000313" key="6">
    <source>
        <dbReference type="Proteomes" id="UP000251853"/>
    </source>
</evidence>
<dbReference type="GO" id="GO:0005576">
    <property type="term" value="C:extracellular region"/>
    <property type="evidence" value="ECO:0007669"/>
    <property type="project" value="InterPro"/>
</dbReference>
<dbReference type="Pfam" id="PF10503">
    <property type="entry name" value="Esterase_PHB"/>
    <property type="match status" value="1"/>
</dbReference>
<dbReference type="Proteomes" id="UP000251853">
    <property type="component" value="Unassembled WGS sequence"/>
</dbReference>
<dbReference type="Gene3D" id="3.40.50.1820">
    <property type="entry name" value="alpha/beta hydrolase"/>
    <property type="match status" value="1"/>
</dbReference>
<dbReference type="PANTHER" id="PTHR43037">
    <property type="entry name" value="UNNAMED PRODUCT-RELATED"/>
    <property type="match status" value="1"/>
</dbReference>
<keyword evidence="1" id="KW-0732">Signal</keyword>
<evidence type="ECO:0000256" key="2">
    <source>
        <dbReference type="ARBA" id="ARBA00022801"/>
    </source>
</evidence>
<evidence type="ECO:0000313" key="4">
    <source>
        <dbReference type="EMBL" id="SQB10821.1"/>
    </source>
</evidence>
<dbReference type="RefSeq" id="WP_057573097.1">
    <property type="nucleotide sequence ID" value="NZ_JADPAG010000126.1"/>
</dbReference>
<dbReference type="InterPro" id="IPR029058">
    <property type="entry name" value="AB_hydrolase_fold"/>
</dbReference>
<dbReference type="AlphaFoldDB" id="A0A174UEP2"/>
<keyword evidence="6" id="KW-1185">Reference proteome</keyword>
<accession>A0A174UEP2</accession>
<dbReference type="GO" id="GO:0016787">
    <property type="term" value="F:hydrolase activity"/>
    <property type="evidence" value="ECO:0007669"/>
    <property type="project" value="UniProtKB-KW"/>
</dbReference>
<proteinExistence type="predicted"/>
<evidence type="ECO:0000313" key="3">
    <source>
        <dbReference type="EMBL" id="CUQ18577.1"/>
    </source>
</evidence>
<evidence type="ECO:0000256" key="1">
    <source>
        <dbReference type="ARBA" id="ARBA00022729"/>
    </source>
</evidence>
<dbReference type="InterPro" id="IPR050955">
    <property type="entry name" value="Plant_Biomass_Hydrol_Est"/>
</dbReference>
<dbReference type="PANTHER" id="PTHR43037:SF5">
    <property type="entry name" value="FERULOYL ESTERASE"/>
    <property type="match status" value="1"/>
</dbReference>
<dbReference type="Proteomes" id="UP000095512">
    <property type="component" value="Unassembled WGS sequence"/>
</dbReference>
<keyword evidence="2" id="KW-0378">Hydrolase</keyword>
<protein>
    <submittedName>
        <fullName evidence="3">Poly(3-hydroxybutyrate) depolymerase</fullName>
    </submittedName>
</protein>
<dbReference type="InterPro" id="IPR010126">
    <property type="entry name" value="Esterase_phb"/>
</dbReference>
<evidence type="ECO:0000313" key="5">
    <source>
        <dbReference type="Proteomes" id="UP000095512"/>
    </source>
</evidence>
<reference evidence="4 6" key="2">
    <citation type="submission" date="2018-06" db="EMBL/GenBank/DDBJ databases">
        <authorList>
            <consortium name="Pathogen Informatics"/>
            <person name="Doyle S."/>
        </authorList>
    </citation>
    <scope>NUCLEOTIDE SEQUENCE [LARGE SCALE GENOMIC DNA]</scope>
    <source>
        <strain evidence="4 6">NCTC11224</strain>
    </source>
</reference>
<reference evidence="3 5" key="1">
    <citation type="submission" date="2015-09" db="EMBL/GenBank/DDBJ databases">
        <authorList>
            <consortium name="Pathogen Informatics"/>
        </authorList>
    </citation>
    <scope>NUCLEOTIDE SEQUENCE [LARGE SCALE GENOMIC DNA]</scope>
    <source>
        <strain evidence="3 5">2789STDY5834865</strain>
    </source>
</reference>